<keyword evidence="3" id="KW-1185">Reference proteome</keyword>
<proteinExistence type="predicted"/>
<evidence type="ECO:0000313" key="3">
    <source>
        <dbReference type="Proteomes" id="UP000279259"/>
    </source>
</evidence>
<reference evidence="2 3" key="1">
    <citation type="submission" date="2018-11" db="EMBL/GenBank/DDBJ databases">
        <title>Genome sequence of Saitozyma podzolica DSM 27192.</title>
        <authorList>
            <person name="Aliyu H."/>
            <person name="Gorte O."/>
            <person name="Ochsenreither K."/>
        </authorList>
    </citation>
    <scope>NUCLEOTIDE SEQUENCE [LARGE SCALE GENOMIC DNA]</scope>
    <source>
        <strain evidence="2 3">DSM 27192</strain>
    </source>
</reference>
<organism evidence="2 3">
    <name type="scientific">Saitozyma podzolica</name>
    <dbReference type="NCBI Taxonomy" id="1890683"/>
    <lineage>
        <taxon>Eukaryota</taxon>
        <taxon>Fungi</taxon>
        <taxon>Dikarya</taxon>
        <taxon>Basidiomycota</taxon>
        <taxon>Agaricomycotina</taxon>
        <taxon>Tremellomycetes</taxon>
        <taxon>Tremellales</taxon>
        <taxon>Trimorphomycetaceae</taxon>
        <taxon>Saitozyma</taxon>
    </lineage>
</organism>
<dbReference type="Proteomes" id="UP000279259">
    <property type="component" value="Unassembled WGS sequence"/>
</dbReference>
<evidence type="ECO:0000313" key="2">
    <source>
        <dbReference type="EMBL" id="RSH89048.1"/>
    </source>
</evidence>
<evidence type="ECO:0000256" key="1">
    <source>
        <dbReference type="SAM" id="MobiDB-lite"/>
    </source>
</evidence>
<feature type="compositionally biased region" description="Acidic residues" evidence="1">
    <location>
        <begin position="106"/>
        <end position="125"/>
    </location>
</feature>
<dbReference type="OrthoDB" id="10338859at2759"/>
<feature type="compositionally biased region" description="Basic and acidic residues" evidence="1">
    <location>
        <begin position="126"/>
        <end position="137"/>
    </location>
</feature>
<name>A0A427YD80_9TREE</name>
<gene>
    <name evidence="2" type="ORF">EHS25_002710</name>
</gene>
<sequence>MDSDTRSKPWILRLPSGKVPVALGWTSSASIPAGSNVTSSPGSQADSAPHTNVIATVAFRAGVPSPLICHIVADPERENGVQTALAKTLEAFRDSLRSSARTLLDQQEEEDDVETGGEDDGADDDQSSRLSEELHWQSCDEKVAPRVTLELYEQMIKSPFPSPEGMVIRLVSEDEYRNTVSESAHHFSVASSRPDQSECGVGVGPETEPDPWALGTLPTPPEPQLTDPGLRSRRSMGSIWKRLRGGSSSPTPGQL</sequence>
<protein>
    <submittedName>
        <fullName evidence="2">Uncharacterized protein</fullName>
    </submittedName>
</protein>
<dbReference type="AlphaFoldDB" id="A0A427YD80"/>
<dbReference type="EMBL" id="RSCD01000015">
    <property type="protein sequence ID" value="RSH89048.1"/>
    <property type="molecule type" value="Genomic_DNA"/>
</dbReference>
<accession>A0A427YD80</accession>
<feature type="compositionally biased region" description="Polar residues" evidence="1">
    <location>
        <begin position="246"/>
        <end position="255"/>
    </location>
</feature>
<comment type="caution">
    <text evidence="2">The sequence shown here is derived from an EMBL/GenBank/DDBJ whole genome shotgun (WGS) entry which is preliminary data.</text>
</comment>
<feature type="region of interest" description="Disordered" evidence="1">
    <location>
        <begin position="182"/>
        <end position="255"/>
    </location>
</feature>
<feature type="region of interest" description="Disordered" evidence="1">
    <location>
        <begin position="102"/>
        <end position="137"/>
    </location>
</feature>